<evidence type="ECO:0000313" key="2">
    <source>
        <dbReference type="Proteomes" id="UP001162992"/>
    </source>
</evidence>
<reference evidence="2" key="1">
    <citation type="journal article" date="2024" name="Proc. Natl. Acad. Sci. U.S.A.">
        <title>Extraordinary preservation of gene collinearity over three hundred million years revealed in homosporous lycophytes.</title>
        <authorList>
            <person name="Li C."/>
            <person name="Wickell D."/>
            <person name="Kuo L.Y."/>
            <person name="Chen X."/>
            <person name="Nie B."/>
            <person name="Liao X."/>
            <person name="Peng D."/>
            <person name="Ji J."/>
            <person name="Jenkins J."/>
            <person name="Williams M."/>
            <person name="Shu S."/>
            <person name="Plott C."/>
            <person name="Barry K."/>
            <person name="Rajasekar S."/>
            <person name="Grimwood J."/>
            <person name="Han X."/>
            <person name="Sun S."/>
            <person name="Hou Z."/>
            <person name="He W."/>
            <person name="Dai G."/>
            <person name="Sun C."/>
            <person name="Schmutz J."/>
            <person name="Leebens-Mack J.H."/>
            <person name="Li F.W."/>
            <person name="Wang L."/>
        </authorList>
    </citation>
    <scope>NUCLEOTIDE SEQUENCE [LARGE SCALE GENOMIC DNA]</scope>
    <source>
        <strain evidence="2">cv. PW_Plant_1</strain>
    </source>
</reference>
<proteinExistence type="predicted"/>
<name>A0ACC2AHT4_DIPCM</name>
<organism evidence="1 2">
    <name type="scientific">Diphasiastrum complanatum</name>
    <name type="common">Issler's clubmoss</name>
    <name type="synonym">Lycopodium complanatum</name>
    <dbReference type="NCBI Taxonomy" id="34168"/>
    <lineage>
        <taxon>Eukaryota</taxon>
        <taxon>Viridiplantae</taxon>
        <taxon>Streptophyta</taxon>
        <taxon>Embryophyta</taxon>
        <taxon>Tracheophyta</taxon>
        <taxon>Lycopodiopsida</taxon>
        <taxon>Lycopodiales</taxon>
        <taxon>Lycopodiaceae</taxon>
        <taxon>Lycopodioideae</taxon>
        <taxon>Diphasiastrum</taxon>
    </lineage>
</organism>
<dbReference type="Proteomes" id="UP001162992">
    <property type="component" value="Chromosome 21"/>
</dbReference>
<evidence type="ECO:0000313" key="1">
    <source>
        <dbReference type="EMBL" id="KAJ7517140.1"/>
    </source>
</evidence>
<comment type="caution">
    <text evidence="1">The sequence shown here is derived from an EMBL/GenBank/DDBJ whole genome shotgun (WGS) entry which is preliminary data.</text>
</comment>
<accession>A0ACC2AHT4</accession>
<keyword evidence="2" id="KW-1185">Reference proteome</keyword>
<dbReference type="EMBL" id="CM055112">
    <property type="protein sequence ID" value="KAJ7517140.1"/>
    <property type="molecule type" value="Genomic_DNA"/>
</dbReference>
<protein>
    <submittedName>
        <fullName evidence="1">Uncharacterized protein</fullName>
    </submittedName>
</protein>
<sequence length="454" mass="51131">MDSRMPWLLLLLLITFAALDLVLVSAVDDVGGIGVLDEEQQQQAEKTTDLDSSYTHNLKQIDYLKSQLEDLEATLKAKDLSLQDKEKRIVFLESELDSVQNKGSQEVEERLIAARDRTSALEVEVDKLQEDARKLEIQLETFKKCVESSEAKITELSNKNSQITKTIERQQKRIYSAEEALQKAEAALKQAESEAARKTRELAKAAGAWLPPWFASRLNDLQELAIIEWGEHGEPVVNIISEKAYHISATAHEMAKPHLETVKEKWMPAVQQRWENAIVLIGPHVEMVKVKAGKGVDSAKSYLSPHVHRVQEALSPYTQLVREKARPYVDKVAVFVQPYFKATHKALRPHVEKAHKIYQNVLKSATAYHLQLHTFLHKSISKHETLATLATKEVTWFLYLLLQTLALLVVPAVGILLVFSSTFSGKKSNKSLRSSGGTHGGSSHKKKRSKQVEK</sequence>
<gene>
    <name evidence="1" type="ORF">O6H91_21G011900</name>
</gene>